<feature type="signal peptide" evidence="2">
    <location>
        <begin position="1"/>
        <end position="21"/>
    </location>
</feature>
<dbReference type="HOGENOM" id="CLU_1645861_0_0_1"/>
<reference evidence="4" key="1">
    <citation type="submission" date="2011-05" db="EMBL/GenBank/DDBJ databases">
        <authorList>
            <person name="Richards S.R."/>
            <person name="Qu J."/>
            <person name="Jiang H."/>
            <person name="Jhangiani S.N."/>
            <person name="Agravi P."/>
            <person name="Goodspeed R."/>
            <person name="Gross S."/>
            <person name="Mandapat C."/>
            <person name="Jackson L."/>
            <person name="Mathew T."/>
            <person name="Pu L."/>
            <person name="Thornton R."/>
            <person name="Saada N."/>
            <person name="Wilczek-Boney K.B."/>
            <person name="Lee S."/>
            <person name="Kovar C."/>
            <person name="Wu Y."/>
            <person name="Scherer S.E."/>
            <person name="Worley K.C."/>
            <person name="Muzny D.M."/>
            <person name="Gibbs R."/>
        </authorList>
    </citation>
    <scope>NUCLEOTIDE SEQUENCE</scope>
    <source>
        <strain evidence="4">Brora</strain>
    </source>
</reference>
<evidence type="ECO:0000256" key="1">
    <source>
        <dbReference type="SAM" id="MobiDB-lite"/>
    </source>
</evidence>
<evidence type="ECO:0000313" key="4">
    <source>
        <dbReference type="Proteomes" id="UP000014500"/>
    </source>
</evidence>
<dbReference type="EMBL" id="JH431005">
    <property type="status" value="NOT_ANNOTATED_CDS"/>
    <property type="molecule type" value="Genomic_DNA"/>
</dbReference>
<feature type="chain" id="PRO_5004589892" evidence="2">
    <location>
        <begin position="22"/>
        <end position="161"/>
    </location>
</feature>
<keyword evidence="2" id="KW-0732">Signal</keyword>
<name>T1IM98_STRMM</name>
<sequence length="161" mass="18138">MKFLVLFLLAATCAMVHLADSSSTTITPLRFFLRNIFKKKPISQEIMESGIVEPTDIEEELKKAFGSSNKIISSSKPLNLGDFLSPMTRNEDDDDSETKKKPKGLLSALFFPKRKDEKKETNDELLDRLPILRNALRAIRLSGQQTLRSIIKAILPALFSN</sequence>
<feature type="region of interest" description="Disordered" evidence="1">
    <location>
        <begin position="82"/>
        <end position="101"/>
    </location>
</feature>
<evidence type="ECO:0000313" key="3">
    <source>
        <dbReference type="EnsemblMetazoa" id="SMAR002095-PA"/>
    </source>
</evidence>
<organism evidence="3 4">
    <name type="scientific">Strigamia maritima</name>
    <name type="common">European centipede</name>
    <name type="synonym">Geophilus maritimus</name>
    <dbReference type="NCBI Taxonomy" id="126957"/>
    <lineage>
        <taxon>Eukaryota</taxon>
        <taxon>Metazoa</taxon>
        <taxon>Ecdysozoa</taxon>
        <taxon>Arthropoda</taxon>
        <taxon>Myriapoda</taxon>
        <taxon>Chilopoda</taxon>
        <taxon>Pleurostigmophora</taxon>
        <taxon>Geophilomorpha</taxon>
        <taxon>Linotaeniidae</taxon>
        <taxon>Strigamia</taxon>
    </lineage>
</organism>
<proteinExistence type="predicted"/>
<dbReference type="EnsemblMetazoa" id="SMAR002095-RA">
    <property type="protein sequence ID" value="SMAR002095-PA"/>
    <property type="gene ID" value="SMAR002095"/>
</dbReference>
<protein>
    <submittedName>
        <fullName evidence="3">Uncharacterized protein</fullName>
    </submittedName>
</protein>
<evidence type="ECO:0000256" key="2">
    <source>
        <dbReference type="SAM" id="SignalP"/>
    </source>
</evidence>
<reference evidence="3" key="2">
    <citation type="submission" date="2015-02" db="UniProtKB">
        <authorList>
            <consortium name="EnsemblMetazoa"/>
        </authorList>
    </citation>
    <scope>IDENTIFICATION</scope>
</reference>
<accession>T1IM98</accession>
<dbReference type="Proteomes" id="UP000014500">
    <property type="component" value="Unassembled WGS sequence"/>
</dbReference>
<keyword evidence="4" id="KW-1185">Reference proteome</keyword>
<dbReference type="AlphaFoldDB" id="T1IM98"/>